<protein>
    <recommendedName>
        <fullName evidence="3">EthD domain-containing protein</fullName>
    </recommendedName>
</protein>
<keyword evidence="2" id="KW-1185">Reference proteome</keyword>
<gene>
    <name evidence="1" type="ORF">ACFO0B_09945</name>
</gene>
<dbReference type="Gene3D" id="3.30.70.100">
    <property type="match status" value="1"/>
</dbReference>
<dbReference type="RefSeq" id="WP_378612076.1">
    <property type="nucleotide sequence ID" value="NZ_JBHSAX010000009.1"/>
</dbReference>
<evidence type="ECO:0008006" key="3">
    <source>
        <dbReference type="Google" id="ProtNLM"/>
    </source>
</evidence>
<proteinExistence type="predicted"/>
<name>A0ABV8DQR9_9NOCA</name>
<dbReference type="SUPFAM" id="SSF54909">
    <property type="entry name" value="Dimeric alpha+beta barrel"/>
    <property type="match status" value="1"/>
</dbReference>
<dbReference type="InterPro" id="IPR011008">
    <property type="entry name" value="Dimeric_a/b-barrel"/>
</dbReference>
<sequence>MPARLMVFATPKEGRDEEYNRWYTEVHIPEMLAIPGVVAAERHRLVRGGPDEGRYLSVFTLEGDPAAVLAELGARAKDGRMAVTDAGDPARTRLTVWEEL</sequence>
<evidence type="ECO:0000313" key="1">
    <source>
        <dbReference type="EMBL" id="MFC3962306.1"/>
    </source>
</evidence>
<reference evidence="2" key="1">
    <citation type="journal article" date="2019" name="Int. J. Syst. Evol. Microbiol.">
        <title>The Global Catalogue of Microorganisms (GCM) 10K type strain sequencing project: providing services to taxonomists for standard genome sequencing and annotation.</title>
        <authorList>
            <consortium name="The Broad Institute Genomics Platform"/>
            <consortium name="The Broad Institute Genome Sequencing Center for Infectious Disease"/>
            <person name="Wu L."/>
            <person name="Ma J."/>
        </authorList>
    </citation>
    <scope>NUCLEOTIDE SEQUENCE [LARGE SCALE GENOMIC DNA]</scope>
    <source>
        <strain evidence="2">CGMCC 4.7330</strain>
    </source>
</reference>
<evidence type="ECO:0000313" key="2">
    <source>
        <dbReference type="Proteomes" id="UP001595696"/>
    </source>
</evidence>
<dbReference type="EMBL" id="JBHSAX010000009">
    <property type="protein sequence ID" value="MFC3962306.1"/>
    <property type="molecule type" value="Genomic_DNA"/>
</dbReference>
<accession>A0ABV8DQR9</accession>
<dbReference type="Proteomes" id="UP001595696">
    <property type="component" value="Unassembled WGS sequence"/>
</dbReference>
<comment type="caution">
    <text evidence="1">The sequence shown here is derived from an EMBL/GenBank/DDBJ whole genome shotgun (WGS) entry which is preliminary data.</text>
</comment>
<organism evidence="1 2">
    <name type="scientific">Nocardia jiangsuensis</name>
    <dbReference type="NCBI Taxonomy" id="1691563"/>
    <lineage>
        <taxon>Bacteria</taxon>
        <taxon>Bacillati</taxon>
        <taxon>Actinomycetota</taxon>
        <taxon>Actinomycetes</taxon>
        <taxon>Mycobacteriales</taxon>
        <taxon>Nocardiaceae</taxon>
        <taxon>Nocardia</taxon>
    </lineage>
</organism>